<gene>
    <name evidence="1" type="ORF">GHO29_19730</name>
</gene>
<name>A0A7X1Y1I6_9PSED</name>
<dbReference type="EMBL" id="WIVW01000038">
    <property type="protein sequence ID" value="MQU28707.1"/>
    <property type="molecule type" value="Genomic_DNA"/>
</dbReference>
<evidence type="ECO:0000313" key="2">
    <source>
        <dbReference type="Proteomes" id="UP000437970"/>
    </source>
</evidence>
<accession>A0A7X1Y1I6</accession>
<dbReference type="AlphaFoldDB" id="A0A7X1Y1I6"/>
<dbReference type="RefSeq" id="WP_153381646.1">
    <property type="nucleotide sequence ID" value="NZ_WIVW01000038.1"/>
</dbReference>
<dbReference type="Proteomes" id="UP000437970">
    <property type="component" value="Unassembled WGS sequence"/>
</dbReference>
<protein>
    <submittedName>
        <fullName evidence="1">Uncharacterized protein</fullName>
    </submittedName>
</protein>
<proteinExistence type="predicted"/>
<organism evidence="1 2">
    <name type="scientific">Pseudomonas helleri</name>
    <dbReference type="NCBI Taxonomy" id="1608996"/>
    <lineage>
        <taxon>Bacteria</taxon>
        <taxon>Pseudomonadati</taxon>
        <taxon>Pseudomonadota</taxon>
        <taxon>Gammaproteobacteria</taxon>
        <taxon>Pseudomonadales</taxon>
        <taxon>Pseudomonadaceae</taxon>
        <taxon>Pseudomonas</taxon>
    </lineage>
</organism>
<comment type="caution">
    <text evidence="1">The sequence shown here is derived from an EMBL/GenBank/DDBJ whole genome shotgun (WGS) entry which is preliminary data.</text>
</comment>
<reference evidence="1 2" key="1">
    <citation type="submission" date="2019-10" db="EMBL/GenBank/DDBJ databases">
        <title>Evaluation of single-gene subtyping targets for Pseudomonas.</title>
        <authorList>
            <person name="Reichler S.J."/>
            <person name="Orsi R.H."/>
            <person name="Wiedmann M."/>
            <person name="Martin N.H."/>
            <person name="Murphy S.I."/>
        </authorList>
    </citation>
    <scope>NUCLEOTIDE SEQUENCE [LARGE SCALE GENOMIC DNA]</scope>
    <source>
        <strain evidence="1 2">FSL R10-1984</strain>
    </source>
</reference>
<sequence>MSLPTLIWTTHKLADGWVLLCVDASLELPGEPEALLGYRRAVHPFHFDESYDPVMDFKRVISEMTYVMGRGLGVEVHTLSASRARAFGTCDEAPRA</sequence>
<evidence type="ECO:0000313" key="1">
    <source>
        <dbReference type="EMBL" id="MQU28707.1"/>
    </source>
</evidence>